<proteinExistence type="predicted"/>
<evidence type="ECO:0000313" key="1">
    <source>
        <dbReference type="EMBL" id="TNN34064.1"/>
    </source>
</evidence>
<dbReference type="EMBL" id="SRLO01002050">
    <property type="protein sequence ID" value="TNN34064.1"/>
    <property type="molecule type" value="Genomic_DNA"/>
</dbReference>
<dbReference type="OrthoDB" id="3934656at2759"/>
<organism evidence="1 2">
    <name type="scientific">Liparis tanakae</name>
    <name type="common">Tanaka's snailfish</name>
    <dbReference type="NCBI Taxonomy" id="230148"/>
    <lineage>
        <taxon>Eukaryota</taxon>
        <taxon>Metazoa</taxon>
        <taxon>Chordata</taxon>
        <taxon>Craniata</taxon>
        <taxon>Vertebrata</taxon>
        <taxon>Euteleostomi</taxon>
        <taxon>Actinopterygii</taxon>
        <taxon>Neopterygii</taxon>
        <taxon>Teleostei</taxon>
        <taxon>Neoteleostei</taxon>
        <taxon>Acanthomorphata</taxon>
        <taxon>Eupercaria</taxon>
        <taxon>Perciformes</taxon>
        <taxon>Cottioidei</taxon>
        <taxon>Cottales</taxon>
        <taxon>Liparidae</taxon>
        <taxon>Liparis</taxon>
    </lineage>
</organism>
<dbReference type="Proteomes" id="UP000314294">
    <property type="component" value="Unassembled WGS sequence"/>
</dbReference>
<reference evidence="1 2" key="1">
    <citation type="submission" date="2019-03" db="EMBL/GenBank/DDBJ databases">
        <title>First draft genome of Liparis tanakae, snailfish: a comprehensive survey of snailfish specific genes.</title>
        <authorList>
            <person name="Kim W."/>
            <person name="Song I."/>
            <person name="Jeong J.-H."/>
            <person name="Kim D."/>
            <person name="Kim S."/>
            <person name="Ryu S."/>
            <person name="Song J.Y."/>
            <person name="Lee S.K."/>
        </authorList>
    </citation>
    <scope>NUCLEOTIDE SEQUENCE [LARGE SCALE GENOMIC DNA]</scope>
    <source>
        <tissue evidence="1">Muscle</tissue>
    </source>
</reference>
<name>A0A4Z2F090_9TELE</name>
<dbReference type="AlphaFoldDB" id="A0A4Z2F090"/>
<comment type="caution">
    <text evidence="1">The sequence shown here is derived from an EMBL/GenBank/DDBJ whole genome shotgun (WGS) entry which is preliminary data.</text>
</comment>
<gene>
    <name evidence="1" type="ORF">EYF80_055771</name>
</gene>
<accession>A0A4Z2F090</accession>
<evidence type="ECO:0000313" key="2">
    <source>
        <dbReference type="Proteomes" id="UP000314294"/>
    </source>
</evidence>
<sequence>MVPLPRPKFRKVSDLLTDTLLHGSFAQAEVPCRISSQILCSMVTLPRPKFRKVDKAKRRCLFQVSPLLMNSPPRHKHAEEVGLKAQGN</sequence>
<protein>
    <submittedName>
        <fullName evidence="1">Uncharacterized protein</fullName>
    </submittedName>
</protein>
<keyword evidence="2" id="KW-1185">Reference proteome</keyword>